<dbReference type="RefSeq" id="WP_156334718.1">
    <property type="nucleotide sequence ID" value="NZ_JAUSQY010000001.1"/>
</dbReference>
<dbReference type="OrthoDB" id="4739604at2"/>
<dbReference type="PATRIC" id="fig|1544413.3.peg.1409"/>
<dbReference type="STRING" id="1544413.Clow_01406"/>
<name>A0A0N8W0E6_9CORY</name>
<reference evidence="1 2" key="1">
    <citation type="submission" date="2015-10" db="EMBL/GenBank/DDBJ databases">
        <title>Corynebacteirum lowii and Corynebacterium oculi species nova, derived from human clinical disease and and emended description of Corynebacterium mastiditis.</title>
        <authorList>
            <person name="Bernard K."/>
            <person name="Pacheco A.L."/>
            <person name="Mcdougall C."/>
            <person name="Burtx T."/>
            <person name="Weibe D."/>
            <person name="Tyler S."/>
            <person name="Olson A.B."/>
            <person name="Cnockaert M."/>
            <person name="Eguchi H."/>
            <person name="Kuwahara T."/>
            <person name="Nakayama-Imaohji H."/>
            <person name="Boudewijins M."/>
            <person name="Van Hoecke F."/>
            <person name="Bernier A.-M."/>
            <person name="Vandamme P."/>
        </authorList>
    </citation>
    <scope>NUCLEOTIDE SEQUENCE [LARGE SCALE GENOMIC DNA]</scope>
    <source>
        <strain evidence="1 2">NML 130206</strain>
    </source>
</reference>
<proteinExistence type="predicted"/>
<evidence type="ECO:0008006" key="3">
    <source>
        <dbReference type="Google" id="ProtNLM"/>
    </source>
</evidence>
<dbReference type="SUPFAM" id="SSF74650">
    <property type="entry name" value="Galactose mutarotase-like"/>
    <property type="match status" value="1"/>
</dbReference>
<dbReference type="AlphaFoldDB" id="A0A0N8W0E6"/>
<dbReference type="Gene3D" id="2.70.98.10">
    <property type="match status" value="1"/>
</dbReference>
<comment type="caution">
    <text evidence="1">The sequence shown here is derived from an EMBL/GenBank/DDBJ whole genome shotgun (WGS) entry which is preliminary data.</text>
</comment>
<sequence>MSAPCFFESSERRPLSEQMIPSGNLEPWNEHCIAMRGRNFDDAFYHPAHRARLLHESGAGVELRSSMDWTQLYTSPQRWLAVEPMTAPPDALNSGVDLTILKPGEVLLAEYSVLKINYVYLKA</sequence>
<evidence type="ECO:0000313" key="2">
    <source>
        <dbReference type="Proteomes" id="UP000050488"/>
    </source>
</evidence>
<dbReference type="GO" id="GO:0005975">
    <property type="term" value="P:carbohydrate metabolic process"/>
    <property type="evidence" value="ECO:0007669"/>
    <property type="project" value="InterPro"/>
</dbReference>
<dbReference type="EMBL" id="LKEV01000003">
    <property type="protein sequence ID" value="KQB86482.1"/>
    <property type="molecule type" value="Genomic_DNA"/>
</dbReference>
<protein>
    <recommendedName>
        <fullName evidence="3">Beta-galactosidase</fullName>
    </recommendedName>
</protein>
<dbReference type="InterPro" id="IPR011013">
    <property type="entry name" value="Gal_mutarotase_sf_dom"/>
</dbReference>
<keyword evidence="2" id="KW-1185">Reference proteome</keyword>
<gene>
    <name evidence="1" type="ORF">Clow_01406</name>
</gene>
<organism evidence="1 2">
    <name type="scientific">Corynebacterium lowii</name>
    <dbReference type="NCBI Taxonomy" id="1544413"/>
    <lineage>
        <taxon>Bacteria</taxon>
        <taxon>Bacillati</taxon>
        <taxon>Actinomycetota</taxon>
        <taxon>Actinomycetes</taxon>
        <taxon>Mycobacteriales</taxon>
        <taxon>Corynebacteriaceae</taxon>
        <taxon>Corynebacterium</taxon>
    </lineage>
</organism>
<dbReference type="InterPro" id="IPR014718">
    <property type="entry name" value="GH-type_carb-bd"/>
</dbReference>
<dbReference type="GO" id="GO:0030246">
    <property type="term" value="F:carbohydrate binding"/>
    <property type="evidence" value="ECO:0007669"/>
    <property type="project" value="InterPro"/>
</dbReference>
<dbReference type="GO" id="GO:0003824">
    <property type="term" value="F:catalytic activity"/>
    <property type="evidence" value="ECO:0007669"/>
    <property type="project" value="InterPro"/>
</dbReference>
<accession>A0A0N8W0E6</accession>
<dbReference type="Proteomes" id="UP000050488">
    <property type="component" value="Unassembled WGS sequence"/>
</dbReference>
<evidence type="ECO:0000313" key="1">
    <source>
        <dbReference type="EMBL" id="KQB86482.1"/>
    </source>
</evidence>